<feature type="compositionally biased region" description="Polar residues" evidence="1">
    <location>
        <begin position="33"/>
        <end position="44"/>
    </location>
</feature>
<comment type="caution">
    <text evidence="2">The sequence shown here is derived from an EMBL/GenBank/DDBJ whole genome shotgun (WGS) entry which is preliminary data.</text>
</comment>
<proteinExistence type="predicted"/>
<feature type="region of interest" description="Disordered" evidence="1">
    <location>
        <begin position="31"/>
        <end position="52"/>
    </location>
</feature>
<accession>A0A7J6JFW2</accession>
<name>A0A7J6JFW2_COLFN</name>
<gene>
    <name evidence="2" type="ORF">CGGC5_v003492</name>
</gene>
<dbReference type="GeneID" id="90979691"/>
<evidence type="ECO:0000313" key="2">
    <source>
        <dbReference type="EMBL" id="KAF4488970.1"/>
    </source>
</evidence>
<reference evidence="2 3" key="2">
    <citation type="submission" date="2020-04" db="EMBL/GenBank/DDBJ databases">
        <title>Genome sequencing and assembly of multiple isolates from the Colletotrichum gloeosporioides species complex.</title>
        <authorList>
            <person name="Gan P."/>
            <person name="Shirasu K."/>
        </authorList>
    </citation>
    <scope>NUCLEOTIDE SEQUENCE [LARGE SCALE GENOMIC DNA]</scope>
    <source>
        <strain evidence="2 3">Nara gc5</strain>
    </source>
</reference>
<organism evidence="2 3">
    <name type="scientific">Colletotrichum fructicola (strain Nara gc5)</name>
    <name type="common">Anthracnose fungus</name>
    <name type="synonym">Colletotrichum gloeosporioides (strain Nara gc5)</name>
    <dbReference type="NCBI Taxonomy" id="1213859"/>
    <lineage>
        <taxon>Eukaryota</taxon>
        <taxon>Fungi</taxon>
        <taxon>Dikarya</taxon>
        <taxon>Ascomycota</taxon>
        <taxon>Pezizomycotina</taxon>
        <taxon>Sordariomycetes</taxon>
        <taxon>Hypocreomycetidae</taxon>
        <taxon>Glomerellales</taxon>
        <taxon>Glomerellaceae</taxon>
        <taxon>Colletotrichum</taxon>
        <taxon>Colletotrichum gloeosporioides species complex</taxon>
    </lineage>
</organism>
<dbReference type="Proteomes" id="UP000011096">
    <property type="component" value="Unassembled WGS sequence"/>
</dbReference>
<evidence type="ECO:0000313" key="3">
    <source>
        <dbReference type="Proteomes" id="UP000011096"/>
    </source>
</evidence>
<dbReference type="InParanoid" id="A0A7J6JFW2"/>
<reference evidence="2 3" key="1">
    <citation type="submission" date="2012-08" db="EMBL/GenBank/DDBJ databases">
        <authorList>
            <person name="Gan P.H.P."/>
            <person name="Ikeda K."/>
            <person name="Irieda H."/>
            <person name="Narusaka M."/>
            <person name="O'Connell R.J."/>
            <person name="Narusaka Y."/>
            <person name="Takano Y."/>
            <person name="Kubo Y."/>
            <person name="Shirasu K."/>
        </authorList>
    </citation>
    <scope>NUCLEOTIDE SEQUENCE [LARGE SCALE GENOMIC DNA]</scope>
    <source>
        <strain evidence="2 3">Nara gc5</strain>
    </source>
</reference>
<feature type="region of interest" description="Disordered" evidence="1">
    <location>
        <begin position="66"/>
        <end position="96"/>
    </location>
</feature>
<feature type="compositionally biased region" description="Pro residues" evidence="1">
    <location>
        <begin position="81"/>
        <end position="91"/>
    </location>
</feature>
<protein>
    <submittedName>
        <fullName evidence="2">Uncharacterized protein</fullName>
    </submittedName>
</protein>
<evidence type="ECO:0000256" key="1">
    <source>
        <dbReference type="SAM" id="MobiDB-lite"/>
    </source>
</evidence>
<sequence>MEVSVRQVSTSNITDFVSPCSSLQRVFFLLPPATSNPNPSSGPGRTKRTQQTRYLGHCGWSHQIESARPPANEASAAPLRAPLPLPRPRPSLSPHTTHTVLAIPTLLLLPPSSTQNRLPLIFP</sequence>
<dbReference type="RefSeq" id="XP_066009450.1">
    <property type="nucleotide sequence ID" value="XM_066151132.1"/>
</dbReference>
<keyword evidence="3" id="KW-1185">Reference proteome</keyword>
<dbReference type="AlphaFoldDB" id="A0A7J6JFW2"/>
<dbReference type="EMBL" id="ANPB02000002">
    <property type="protein sequence ID" value="KAF4488970.1"/>
    <property type="molecule type" value="Genomic_DNA"/>
</dbReference>